<sequence length="55" mass="6508">MAMIEEYHSWLAEVEGNQHVLDAQMVELQTVRVWLERKIESLTPFPEPEAKLKKE</sequence>
<evidence type="ECO:0000313" key="1">
    <source>
        <dbReference type="EMBL" id="KKM24482.1"/>
    </source>
</evidence>
<reference evidence="1" key="1">
    <citation type="journal article" date="2015" name="Nature">
        <title>Complex archaea that bridge the gap between prokaryotes and eukaryotes.</title>
        <authorList>
            <person name="Spang A."/>
            <person name="Saw J.H."/>
            <person name="Jorgensen S.L."/>
            <person name="Zaremba-Niedzwiedzka K."/>
            <person name="Martijn J."/>
            <person name="Lind A.E."/>
            <person name="van Eijk R."/>
            <person name="Schleper C."/>
            <person name="Guy L."/>
            <person name="Ettema T.J."/>
        </authorList>
    </citation>
    <scope>NUCLEOTIDE SEQUENCE</scope>
</reference>
<dbReference type="AlphaFoldDB" id="A0A0F9IAE8"/>
<name>A0A0F9IAE8_9ZZZZ</name>
<organism evidence="1">
    <name type="scientific">marine sediment metagenome</name>
    <dbReference type="NCBI Taxonomy" id="412755"/>
    <lineage>
        <taxon>unclassified sequences</taxon>
        <taxon>metagenomes</taxon>
        <taxon>ecological metagenomes</taxon>
    </lineage>
</organism>
<gene>
    <name evidence="1" type="ORF">LCGC14_1604670</name>
</gene>
<dbReference type="EMBL" id="LAZR01012914">
    <property type="protein sequence ID" value="KKM24482.1"/>
    <property type="molecule type" value="Genomic_DNA"/>
</dbReference>
<protein>
    <submittedName>
        <fullName evidence="1">Uncharacterized protein</fullName>
    </submittedName>
</protein>
<accession>A0A0F9IAE8</accession>
<proteinExistence type="predicted"/>
<comment type="caution">
    <text evidence="1">The sequence shown here is derived from an EMBL/GenBank/DDBJ whole genome shotgun (WGS) entry which is preliminary data.</text>
</comment>